<reference evidence="2" key="1">
    <citation type="journal article" date="2019" name="Int. J. Syst. Evol. Microbiol.">
        <title>The Global Catalogue of Microorganisms (GCM) 10K type strain sequencing project: providing services to taxonomists for standard genome sequencing and annotation.</title>
        <authorList>
            <consortium name="The Broad Institute Genomics Platform"/>
            <consortium name="The Broad Institute Genome Sequencing Center for Infectious Disease"/>
            <person name="Wu L."/>
            <person name="Ma J."/>
        </authorList>
    </citation>
    <scope>NUCLEOTIDE SEQUENCE [LARGE SCALE GENOMIC DNA]</scope>
    <source>
        <strain evidence="2">JCM 16949</strain>
    </source>
</reference>
<name>A0ABP7FFQ1_9MICO</name>
<dbReference type="Proteomes" id="UP001501004">
    <property type="component" value="Unassembled WGS sequence"/>
</dbReference>
<evidence type="ECO:0000313" key="1">
    <source>
        <dbReference type="EMBL" id="GAA3734762.1"/>
    </source>
</evidence>
<dbReference type="EMBL" id="BAABAE010000002">
    <property type="protein sequence ID" value="GAA3734762.1"/>
    <property type="molecule type" value="Genomic_DNA"/>
</dbReference>
<proteinExistence type="predicted"/>
<dbReference type="Pfam" id="PF08889">
    <property type="entry name" value="WbqC"/>
    <property type="match status" value="1"/>
</dbReference>
<evidence type="ECO:0000313" key="2">
    <source>
        <dbReference type="Proteomes" id="UP001501004"/>
    </source>
</evidence>
<accession>A0ABP7FFQ1</accession>
<sequence length="255" mass="28951">MQGLQAPVVVIHQPYFLPWLGYFAKLALADTVVILDDVLFRKRFFIDRARIIDVHSEIKWIGLPVGENFKVPINQVVIQDVSFLDNMIQTVRSAYRRSPLFVEEMNWVDWALRESIKAGRSLVEVDVELLLKFCDRLQIRRPAIDFSSSHRVRAEPTERLLDLLQIEGGRTFLIGSGSSAYVHDLALLVNAGIGVVVQDFLPVHPVYRQVRRQQLPFAAGLSVIDVLMNVGHIETQRLLEVGILDSKYVTIHSVG</sequence>
<organism evidence="1 2">
    <name type="scientific">Leifsonella bigeumensis</name>
    <dbReference type="NCBI Taxonomy" id="433643"/>
    <lineage>
        <taxon>Bacteria</taxon>
        <taxon>Bacillati</taxon>
        <taxon>Actinomycetota</taxon>
        <taxon>Actinomycetes</taxon>
        <taxon>Micrococcales</taxon>
        <taxon>Microbacteriaceae</taxon>
        <taxon>Leifsonella</taxon>
    </lineage>
</organism>
<gene>
    <name evidence="1" type="ORF">GCM10022239_08620</name>
</gene>
<dbReference type="RefSeq" id="WP_344754068.1">
    <property type="nucleotide sequence ID" value="NZ_BAABAE010000002.1"/>
</dbReference>
<keyword evidence="2" id="KW-1185">Reference proteome</keyword>
<dbReference type="InterPro" id="IPR014985">
    <property type="entry name" value="WbqC"/>
</dbReference>
<comment type="caution">
    <text evidence="1">The sequence shown here is derived from an EMBL/GenBank/DDBJ whole genome shotgun (WGS) entry which is preliminary data.</text>
</comment>
<protein>
    <submittedName>
        <fullName evidence="1">WbqC family protein</fullName>
    </submittedName>
</protein>